<dbReference type="GeneID" id="303178655"/>
<keyword evidence="3" id="KW-1185">Reference proteome</keyword>
<dbReference type="CDD" id="cd02440">
    <property type="entry name" value="AdoMet_MTases"/>
    <property type="match status" value="1"/>
</dbReference>
<gene>
    <name evidence="2" type="ORF">SMF913_10822</name>
</gene>
<dbReference type="InterPro" id="IPR029063">
    <property type="entry name" value="SAM-dependent_MTases_sf"/>
</dbReference>
<dbReference type="GO" id="GO:0017000">
    <property type="term" value="P:antibiotic biosynthetic process"/>
    <property type="evidence" value="ECO:0007669"/>
    <property type="project" value="UniProtKB-ARBA"/>
</dbReference>
<dbReference type="AlphaFoldDB" id="A0A2J7Z3D8"/>
<evidence type="ECO:0000313" key="2">
    <source>
        <dbReference type="EMBL" id="PNG94797.1"/>
    </source>
</evidence>
<dbReference type="Pfam" id="PF08242">
    <property type="entry name" value="Methyltransf_12"/>
    <property type="match status" value="1"/>
</dbReference>
<sequence length="311" mass="34568">MTTPAEYAPLSEALAGLDALTRITERVLAGWPEHRDFLAMRFSGCDAEHLAFCESVARSLLAIAGDGLDRYADGYRWTCERMLEEDYHFQLTGEYRYRTFREVQDGLGLDAAYMTRYTDGLLLSQLLWVNQARALHLYVTGFLGAVREGESLLEVGPGHGLLLALAVERARARITGWDVSDGSVASTREALARLGHTACLRRQDLHRAPATERFDHVVASELLEHVDEPEAALRRLRDLVRPGGRLFVNIPVNSPAPDHINLWRTPEEVSAYVREAGLEVLTEAVFPMTGCTEEEARATASTLSCVLICRA</sequence>
<protein>
    <recommendedName>
        <fullName evidence="1">Methyltransferase type 12 domain-containing protein</fullName>
    </recommendedName>
</protein>
<dbReference type="GO" id="GO:0008168">
    <property type="term" value="F:methyltransferase activity"/>
    <property type="evidence" value="ECO:0007669"/>
    <property type="project" value="UniProtKB-ARBA"/>
</dbReference>
<dbReference type="PANTHER" id="PTHR43861:SF1">
    <property type="entry name" value="TRANS-ACONITATE 2-METHYLTRANSFERASE"/>
    <property type="match status" value="1"/>
</dbReference>
<evidence type="ECO:0000313" key="3">
    <source>
        <dbReference type="Proteomes" id="UP000236520"/>
    </source>
</evidence>
<reference evidence="2 3" key="1">
    <citation type="submission" date="2015-09" db="EMBL/GenBank/DDBJ databases">
        <title>Genome sequence, genome mining and natural product profiling of a biocontrol bacterium Streptomyces malaysiensis F913.</title>
        <authorList>
            <person name="Xu Y."/>
            <person name="Wei J."/>
            <person name="Xie J."/>
            <person name="Li T."/>
            <person name="Zhou Z."/>
        </authorList>
    </citation>
    <scope>NUCLEOTIDE SEQUENCE [LARGE SCALE GENOMIC DNA]</scope>
    <source>
        <strain evidence="2 3">F913</strain>
    </source>
</reference>
<dbReference type="Proteomes" id="UP000236520">
    <property type="component" value="Unassembled WGS sequence"/>
</dbReference>
<dbReference type="SUPFAM" id="SSF53335">
    <property type="entry name" value="S-adenosyl-L-methionine-dependent methyltransferases"/>
    <property type="match status" value="1"/>
</dbReference>
<dbReference type="EMBL" id="LJIW01000001">
    <property type="protein sequence ID" value="PNG94797.1"/>
    <property type="molecule type" value="Genomic_DNA"/>
</dbReference>
<proteinExistence type="predicted"/>
<accession>A0A2J7Z3D8</accession>
<dbReference type="InterPro" id="IPR013217">
    <property type="entry name" value="Methyltransf_12"/>
</dbReference>
<feature type="domain" description="Methyltransferase type 12" evidence="1">
    <location>
        <begin position="153"/>
        <end position="246"/>
    </location>
</feature>
<organism evidence="2 3">
    <name type="scientific">Streptomyces malaysiensis</name>
    <dbReference type="NCBI Taxonomy" id="92644"/>
    <lineage>
        <taxon>Bacteria</taxon>
        <taxon>Bacillati</taxon>
        <taxon>Actinomycetota</taxon>
        <taxon>Actinomycetes</taxon>
        <taxon>Kitasatosporales</taxon>
        <taxon>Streptomycetaceae</taxon>
        <taxon>Streptomyces</taxon>
        <taxon>Streptomyces violaceusniger group</taxon>
    </lineage>
</organism>
<evidence type="ECO:0000259" key="1">
    <source>
        <dbReference type="Pfam" id="PF08242"/>
    </source>
</evidence>
<comment type="caution">
    <text evidence="2">The sequence shown here is derived from an EMBL/GenBank/DDBJ whole genome shotgun (WGS) entry which is preliminary data.</text>
</comment>
<name>A0A2J7Z3D8_STRMQ</name>
<dbReference type="RefSeq" id="WP_069862357.1">
    <property type="nucleotide sequence ID" value="NZ_BAAAHF010000007.1"/>
</dbReference>
<dbReference type="PANTHER" id="PTHR43861">
    <property type="entry name" value="TRANS-ACONITATE 2-METHYLTRANSFERASE-RELATED"/>
    <property type="match status" value="1"/>
</dbReference>
<dbReference type="Gene3D" id="3.40.50.150">
    <property type="entry name" value="Vaccinia Virus protein VP39"/>
    <property type="match status" value="1"/>
</dbReference>